<dbReference type="Proteomes" id="UP001176941">
    <property type="component" value="Chromosome 30"/>
</dbReference>
<feature type="region of interest" description="Disordered" evidence="1">
    <location>
        <begin position="67"/>
        <end position="96"/>
    </location>
</feature>
<keyword evidence="3" id="KW-1185">Reference proteome</keyword>
<gene>
    <name evidence="2" type="ORF">MRATA1EN1_LOCUS20444</name>
</gene>
<protein>
    <submittedName>
        <fullName evidence="2">Uncharacterized protein</fullName>
    </submittedName>
</protein>
<evidence type="ECO:0000313" key="2">
    <source>
        <dbReference type="EMBL" id="CAI9171482.1"/>
    </source>
</evidence>
<name>A0ABN8ZC66_RANTA</name>
<sequence length="155" mass="16123">MNRLFKEGPRKELRKCGVCEWDGGTCPTGEALRGSGFGLSKPLGSGASGSGIHRVLSSVQGHVSLSSDVLPGYSTRPDPAWGTADRPAPHSAPPAYLPRAIASSQVPLCAVQGRSLSPAAALTAADPGADLKASRLQRLPDCGLHYHQEASVQRT</sequence>
<accession>A0ABN8ZC66</accession>
<reference evidence="2" key="1">
    <citation type="submission" date="2023-04" db="EMBL/GenBank/DDBJ databases">
        <authorList>
            <consortium name="ELIXIR-Norway"/>
        </authorList>
    </citation>
    <scope>NUCLEOTIDE SEQUENCE [LARGE SCALE GENOMIC DNA]</scope>
</reference>
<proteinExistence type="predicted"/>
<dbReference type="EMBL" id="OX459966">
    <property type="protein sequence ID" value="CAI9171482.1"/>
    <property type="molecule type" value="Genomic_DNA"/>
</dbReference>
<evidence type="ECO:0000313" key="3">
    <source>
        <dbReference type="Proteomes" id="UP001176941"/>
    </source>
</evidence>
<evidence type="ECO:0000256" key="1">
    <source>
        <dbReference type="SAM" id="MobiDB-lite"/>
    </source>
</evidence>
<organism evidence="2 3">
    <name type="scientific">Rangifer tarandus platyrhynchus</name>
    <name type="common">Svalbard reindeer</name>
    <dbReference type="NCBI Taxonomy" id="3082113"/>
    <lineage>
        <taxon>Eukaryota</taxon>
        <taxon>Metazoa</taxon>
        <taxon>Chordata</taxon>
        <taxon>Craniata</taxon>
        <taxon>Vertebrata</taxon>
        <taxon>Euteleostomi</taxon>
        <taxon>Mammalia</taxon>
        <taxon>Eutheria</taxon>
        <taxon>Laurasiatheria</taxon>
        <taxon>Artiodactyla</taxon>
        <taxon>Ruminantia</taxon>
        <taxon>Pecora</taxon>
        <taxon>Cervidae</taxon>
        <taxon>Odocoileinae</taxon>
        <taxon>Rangifer</taxon>
    </lineage>
</organism>